<keyword evidence="4" id="KW-1185">Reference proteome</keyword>
<keyword evidence="1" id="KW-0812">Transmembrane</keyword>
<dbReference type="OrthoDB" id="9816434at2"/>
<dbReference type="Gene3D" id="2.60.200.20">
    <property type="match status" value="1"/>
</dbReference>
<dbReference type="Pfam" id="PF00498">
    <property type="entry name" value="FHA"/>
    <property type="match status" value="1"/>
</dbReference>
<sequence length="145" mass="16978">MFNLLSLIFRYLFILIIYLFILGIIRLIYLDIKSMSNVMNHYPYLKLINRKDSLPFKIKEVYTLEDTITIGRKKENNVAINDPYISNQHVQITLDEGEVFIEDLDSANGTYLNGDRIVDVFKLKNGDRIKFGQVEFLYVSNEVCL</sequence>
<name>A0A4R2KIR4_9FIRM</name>
<evidence type="ECO:0000256" key="1">
    <source>
        <dbReference type="SAM" id="Phobius"/>
    </source>
</evidence>
<accession>A0A4R2KIR4</accession>
<dbReference type="EMBL" id="SLWV01000018">
    <property type="protein sequence ID" value="TCO72287.1"/>
    <property type="molecule type" value="Genomic_DNA"/>
</dbReference>
<keyword evidence="1" id="KW-1133">Transmembrane helix</keyword>
<comment type="caution">
    <text evidence="3">The sequence shown here is derived from an EMBL/GenBank/DDBJ whole genome shotgun (WGS) entry which is preliminary data.</text>
</comment>
<feature type="transmembrane region" description="Helical" evidence="1">
    <location>
        <begin position="6"/>
        <end position="29"/>
    </location>
</feature>
<dbReference type="InterPro" id="IPR008984">
    <property type="entry name" value="SMAD_FHA_dom_sf"/>
</dbReference>
<dbReference type="PANTHER" id="PTHR23308">
    <property type="entry name" value="NUCLEAR INHIBITOR OF PROTEIN PHOSPHATASE-1"/>
    <property type="match status" value="1"/>
</dbReference>
<gene>
    <name evidence="3" type="ORF">EV214_11838</name>
</gene>
<dbReference type="PROSITE" id="PS50006">
    <property type="entry name" value="FHA_DOMAIN"/>
    <property type="match status" value="1"/>
</dbReference>
<protein>
    <submittedName>
        <fullName evidence="3">FHA domain-containing protein</fullName>
    </submittedName>
</protein>
<organism evidence="3 4">
    <name type="scientific">Marinisporobacter balticus</name>
    <dbReference type="NCBI Taxonomy" id="2018667"/>
    <lineage>
        <taxon>Bacteria</taxon>
        <taxon>Bacillati</taxon>
        <taxon>Bacillota</taxon>
        <taxon>Clostridia</taxon>
        <taxon>Peptostreptococcales</taxon>
        <taxon>Thermotaleaceae</taxon>
        <taxon>Marinisporobacter</taxon>
    </lineage>
</organism>
<keyword evidence="1" id="KW-0472">Membrane</keyword>
<evidence type="ECO:0000313" key="3">
    <source>
        <dbReference type="EMBL" id="TCO72287.1"/>
    </source>
</evidence>
<dbReference type="InterPro" id="IPR050923">
    <property type="entry name" value="Cell_Proc_Reg/RNA_Proc"/>
</dbReference>
<dbReference type="SMART" id="SM00240">
    <property type="entry name" value="FHA"/>
    <property type="match status" value="1"/>
</dbReference>
<dbReference type="Proteomes" id="UP000294919">
    <property type="component" value="Unassembled WGS sequence"/>
</dbReference>
<dbReference type="SUPFAM" id="SSF49879">
    <property type="entry name" value="SMAD/FHA domain"/>
    <property type="match status" value="1"/>
</dbReference>
<feature type="domain" description="FHA" evidence="2">
    <location>
        <begin position="68"/>
        <end position="117"/>
    </location>
</feature>
<dbReference type="CDD" id="cd00060">
    <property type="entry name" value="FHA"/>
    <property type="match status" value="1"/>
</dbReference>
<evidence type="ECO:0000259" key="2">
    <source>
        <dbReference type="PROSITE" id="PS50006"/>
    </source>
</evidence>
<proteinExistence type="predicted"/>
<dbReference type="InterPro" id="IPR000253">
    <property type="entry name" value="FHA_dom"/>
</dbReference>
<evidence type="ECO:0000313" key="4">
    <source>
        <dbReference type="Proteomes" id="UP000294919"/>
    </source>
</evidence>
<reference evidence="3 4" key="1">
    <citation type="submission" date="2019-03" db="EMBL/GenBank/DDBJ databases">
        <title>Genomic Encyclopedia of Type Strains, Phase IV (KMG-IV): sequencing the most valuable type-strain genomes for metagenomic binning, comparative biology and taxonomic classification.</title>
        <authorList>
            <person name="Goeker M."/>
        </authorList>
    </citation>
    <scope>NUCLEOTIDE SEQUENCE [LARGE SCALE GENOMIC DNA]</scope>
    <source>
        <strain evidence="3 4">DSM 102940</strain>
    </source>
</reference>
<dbReference type="AlphaFoldDB" id="A0A4R2KIR4"/>